<name>A0A4U0TR50_9PEZI</name>
<sequence>MPVDPYQWRESVMSTRSLSYISNADVYGTQDHSASYSRQPSRRNTSTSDDSDLMMADTQDLPAVRERDLDDIPELPDTVADCLLFTLPREIRDRVYSFCLTAQNGLQVEWPPLPGTKALYDLQPQLLRLCKIIRDEAAPLLYSLNKMTFHHPSDANMFARAMASPLLIRRFTTSISLHVRATDTRLWMPYLTSNDAHRSLKADFPSLREVNVRFRSNKWNHSAPPEQNINVCLTEDNKLNEVVDGLRHVFLPKPPPPEPPSRSDPDAEGVKPLNEMNAAEFMRFVDARRPGEDMAFKRQLLELHKAHAPAGRARGPETPNIRVLCVCRVNPAHFNAITIPSYQPSAGVNMPHANGHANVTNNTPGGPAAILAQALGAAGNNADLPALVREGEPFRGFTPIDFQGTRQKLRDPDLGSAKTATSPFASKEGILLALQLHTLDSSSRAGHDRHAGH</sequence>
<dbReference type="AlphaFoldDB" id="A0A4U0TR50"/>
<protein>
    <submittedName>
        <fullName evidence="2">Uncharacterized protein</fullName>
    </submittedName>
</protein>
<feature type="compositionally biased region" description="Polar residues" evidence="1">
    <location>
        <begin position="31"/>
        <end position="44"/>
    </location>
</feature>
<dbReference type="PANTHER" id="PTHR42085:SF1">
    <property type="entry name" value="F-BOX DOMAIN-CONTAINING PROTEIN"/>
    <property type="match status" value="1"/>
</dbReference>
<evidence type="ECO:0000256" key="1">
    <source>
        <dbReference type="SAM" id="MobiDB-lite"/>
    </source>
</evidence>
<keyword evidence="3" id="KW-1185">Reference proteome</keyword>
<feature type="region of interest" description="Disordered" evidence="1">
    <location>
        <begin position="251"/>
        <end position="271"/>
    </location>
</feature>
<reference evidence="2 3" key="1">
    <citation type="submission" date="2017-03" db="EMBL/GenBank/DDBJ databases">
        <title>Genomes of endolithic fungi from Antarctica.</title>
        <authorList>
            <person name="Coleine C."/>
            <person name="Masonjones S."/>
            <person name="Stajich J.E."/>
        </authorList>
    </citation>
    <scope>NUCLEOTIDE SEQUENCE [LARGE SCALE GENOMIC DNA]</scope>
    <source>
        <strain evidence="2 3">CCFEE 6315</strain>
    </source>
</reference>
<dbReference type="InterPro" id="IPR038883">
    <property type="entry name" value="AN11006-like"/>
</dbReference>
<organism evidence="2 3">
    <name type="scientific">Salinomyces thailandicus</name>
    <dbReference type="NCBI Taxonomy" id="706561"/>
    <lineage>
        <taxon>Eukaryota</taxon>
        <taxon>Fungi</taxon>
        <taxon>Dikarya</taxon>
        <taxon>Ascomycota</taxon>
        <taxon>Pezizomycotina</taxon>
        <taxon>Dothideomycetes</taxon>
        <taxon>Dothideomycetidae</taxon>
        <taxon>Mycosphaerellales</taxon>
        <taxon>Teratosphaeriaceae</taxon>
        <taxon>Salinomyces</taxon>
    </lineage>
</organism>
<evidence type="ECO:0000313" key="2">
    <source>
        <dbReference type="EMBL" id="TKA24517.1"/>
    </source>
</evidence>
<proteinExistence type="predicted"/>
<feature type="region of interest" description="Disordered" evidence="1">
    <location>
        <begin position="31"/>
        <end position="55"/>
    </location>
</feature>
<dbReference type="Proteomes" id="UP000308549">
    <property type="component" value="Unassembled WGS sequence"/>
</dbReference>
<accession>A0A4U0TR50</accession>
<evidence type="ECO:0000313" key="3">
    <source>
        <dbReference type="Proteomes" id="UP000308549"/>
    </source>
</evidence>
<gene>
    <name evidence="2" type="ORF">B0A50_06674</name>
</gene>
<comment type="caution">
    <text evidence="2">The sequence shown here is derived from an EMBL/GenBank/DDBJ whole genome shotgun (WGS) entry which is preliminary data.</text>
</comment>
<dbReference type="EMBL" id="NAJL01000043">
    <property type="protein sequence ID" value="TKA24517.1"/>
    <property type="molecule type" value="Genomic_DNA"/>
</dbReference>
<dbReference type="PANTHER" id="PTHR42085">
    <property type="entry name" value="F-BOX DOMAIN-CONTAINING PROTEIN"/>
    <property type="match status" value="1"/>
</dbReference>
<dbReference type="OrthoDB" id="62952at2759"/>